<dbReference type="EMBL" id="JADCNM010000014">
    <property type="protein sequence ID" value="KAG0454209.1"/>
    <property type="molecule type" value="Genomic_DNA"/>
</dbReference>
<sequence length="662" mass="73722">MPSFAPFNRVSTIPISPFSFPWFRFLFSSTNPKPTLSFSSYCAISSFPILSGFSVWIRNRSRIFPSSIRRTSSLRLRSVERDTIRFGSLLPSAGRAMAVVGGVGEEALSTAKKFWFMSQKEATLAKYTPFVLCLASGKLEMETFRQYISQDIHFLRSFARAYEKAAEYADDDDAKDAIIKLRKAASHEINMHKDFIQELGIDPDKEVPCNPATLKYTNFLSATSDGKIGGEKGAGKIVTPFEKTKIAAYTVGAMVPCMRLYAFLGKEIEQLLRLDGSDNPYSKWLKNYSPSVFEEPAAKIEDLLDKLSVPLTGEELDVIQKLYHQAMKLEIEFFLAQPVTQPSVVPLSRLHDSKKQLYIFSDFDLTCSVVDSSAILAEIAIIKAPKAVDLLGGDGSIGRMPASELRDSWRSLSAQYTEEYEQCIDSLLPAEEAKSLDLEDLHKRLEHLSEFEKRANSRVIESGVLRGMNADDIKRAGEHLNLQDGCSVFFQKIVAEKERLNVNVHILSYCWCADLIRSAFSSVGCLGDVTIHSNEFEYEGSTSTGKMARKIESPHDKLQFFKSVLSQRNTKEHLSVYVGDSVGDLLCLLEADVGILVGTSQSLRRVGNQFGISFVPLFQGLVDKQMELAPDGTLSWNARSGVVYTVSGWPEIHAFVLGHDAS</sequence>
<dbReference type="InterPro" id="IPR023214">
    <property type="entry name" value="HAD_sf"/>
</dbReference>
<dbReference type="PANTHER" id="PTHR43198:SF2">
    <property type="entry name" value="SI:CH1073-67J19.1-RELATED"/>
    <property type="match status" value="1"/>
</dbReference>
<evidence type="ECO:0000313" key="2">
    <source>
        <dbReference type="EMBL" id="KAG0454209.1"/>
    </source>
</evidence>
<dbReference type="SUPFAM" id="SSF56784">
    <property type="entry name" value="HAD-like"/>
    <property type="match status" value="1"/>
</dbReference>
<dbReference type="GO" id="GO:0006772">
    <property type="term" value="P:thiamine metabolic process"/>
    <property type="evidence" value="ECO:0007669"/>
    <property type="project" value="UniProtKB-ARBA"/>
</dbReference>
<dbReference type="InterPro" id="IPR050967">
    <property type="entry name" value="Thiamine_Salvage_TenA"/>
</dbReference>
<protein>
    <recommendedName>
        <fullName evidence="1">Thiaminase-2/PQQC domain-containing protein</fullName>
    </recommendedName>
</protein>
<dbReference type="SUPFAM" id="SSF48613">
    <property type="entry name" value="Heme oxygenase-like"/>
    <property type="match status" value="1"/>
</dbReference>
<dbReference type="InterPro" id="IPR036412">
    <property type="entry name" value="HAD-like_sf"/>
</dbReference>
<dbReference type="CDD" id="cd19368">
    <property type="entry name" value="TenA_C_AtTH2-like"/>
    <property type="match status" value="1"/>
</dbReference>
<comment type="caution">
    <text evidence="2">The sequence shown here is derived from an EMBL/GenBank/DDBJ whole genome shotgun (WGS) entry which is preliminary data.</text>
</comment>
<proteinExistence type="predicted"/>
<dbReference type="AlphaFoldDB" id="A0A835U930"/>
<name>A0A835U930_VANPL</name>
<dbReference type="Gene3D" id="3.40.50.1000">
    <property type="entry name" value="HAD superfamily/HAD-like"/>
    <property type="match status" value="1"/>
</dbReference>
<feature type="domain" description="Thiaminase-2/PQQC" evidence="1">
    <location>
        <begin position="129"/>
        <end position="225"/>
    </location>
</feature>
<dbReference type="OrthoDB" id="10028886at2759"/>
<reference evidence="2 3" key="1">
    <citation type="journal article" date="2020" name="Nat. Food">
        <title>A phased Vanilla planifolia genome enables genetic improvement of flavour and production.</title>
        <authorList>
            <person name="Hasing T."/>
            <person name="Tang H."/>
            <person name="Brym M."/>
            <person name="Khazi F."/>
            <person name="Huang T."/>
            <person name="Chambers A.H."/>
        </authorList>
    </citation>
    <scope>NUCLEOTIDE SEQUENCE [LARGE SCALE GENOMIC DNA]</scope>
    <source>
        <tissue evidence="2">Leaf</tissue>
    </source>
</reference>
<accession>A0A835U930</accession>
<dbReference type="InterPro" id="IPR016084">
    <property type="entry name" value="Haem_Oase-like_multi-hlx"/>
</dbReference>
<dbReference type="Pfam" id="PF03070">
    <property type="entry name" value="TENA_THI-4"/>
    <property type="match status" value="2"/>
</dbReference>
<evidence type="ECO:0000259" key="1">
    <source>
        <dbReference type="Pfam" id="PF03070"/>
    </source>
</evidence>
<evidence type="ECO:0000313" key="3">
    <source>
        <dbReference type="Proteomes" id="UP000639772"/>
    </source>
</evidence>
<dbReference type="PANTHER" id="PTHR43198">
    <property type="entry name" value="BIFUNCTIONAL TH2 PROTEIN"/>
    <property type="match status" value="1"/>
</dbReference>
<dbReference type="InterPro" id="IPR004305">
    <property type="entry name" value="Thiaminase-2/PQQC"/>
</dbReference>
<organism evidence="2 3">
    <name type="scientific">Vanilla planifolia</name>
    <name type="common">Vanilla</name>
    <dbReference type="NCBI Taxonomy" id="51239"/>
    <lineage>
        <taxon>Eukaryota</taxon>
        <taxon>Viridiplantae</taxon>
        <taxon>Streptophyta</taxon>
        <taxon>Embryophyta</taxon>
        <taxon>Tracheophyta</taxon>
        <taxon>Spermatophyta</taxon>
        <taxon>Magnoliopsida</taxon>
        <taxon>Liliopsida</taxon>
        <taxon>Asparagales</taxon>
        <taxon>Orchidaceae</taxon>
        <taxon>Vanilloideae</taxon>
        <taxon>Vanilleae</taxon>
        <taxon>Vanilla</taxon>
    </lineage>
</organism>
<feature type="domain" description="Thiaminase-2/PQQC" evidence="1">
    <location>
        <begin position="248"/>
        <end position="334"/>
    </location>
</feature>
<dbReference type="Gene3D" id="1.20.910.10">
    <property type="entry name" value="Heme oxygenase-like"/>
    <property type="match status" value="1"/>
</dbReference>
<dbReference type="FunFam" id="1.20.910.10:FF:000006">
    <property type="entry name" value="Bifunctional TH2 protein, mitochondrial"/>
    <property type="match status" value="1"/>
</dbReference>
<gene>
    <name evidence="2" type="ORF">HPP92_025513</name>
</gene>
<dbReference type="Proteomes" id="UP000639772">
    <property type="component" value="Unassembled WGS sequence"/>
</dbReference>
<dbReference type="GO" id="GO:0005829">
    <property type="term" value="C:cytosol"/>
    <property type="evidence" value="ECO:0007669"/>
    <property type="project" value="TreeGrafter"/>
</dbReference>